<evidence type="ECO:0000256" key="2">
    <source>
        <dbReference type="ARBA" id="ARBA00008872"/>
    </source>
</evidence>
<dbReference type="InterPro" id="IPR022643">
    <property type="entry name" value="De-COase2_C"/>
</dbReference>
<dbReference type="SUPFAM" id="SSF50621">
    <property type="entry name" value="Alanine racemase C-terminal domain-like"/>
    <property type="match status" value="1"/>
</dbReference>
<sequence length="463" mass="51775">MPPVHSLDMHIYNSQLDCDKACRITGVSEQSDFNANYDSDCFNVIRKLITAKVAKNDHDPFFVMHAELVNGFLENWFTKMPNVRPFYTVRCNPDRILLRLLTQNTNVGLCCSNRHEVETALNIVNVDRVIYRNPMWTRGNIRHAKECGIRTVVIDSEDDLKRFVTYYPEANIILRVTMDQKVICDHLAKDNLNVEKAADLLRMTKDTPVAIRGISISVRSYCASPMIYTYGVAQCRRLFDIGLEMGHKMDILDMGDGFPSSTATDGLSFDQIAESLQAAFSLFFPSKLFKHVKVIAEPESDAGKIGCIYQINEGFYGAFGCKLLTHSNPICSPLMIFGEKMSTYAAVIGPEPCDTDIVVPLTRLPPLQVVGDWLIWHDMGAYTMGNDGTSDDPSPAIHYCYKSQKTIPFLNSETLQSKDIPSCVMNETDSSSCNLIRESSESELTTHADAANGVGEHFQNTVA</sequence>
<dbReference type="Pfam" id="PF00278">
    <property type="entry name" value="Orn_DAP_Arg_deC"/>
    <property type="match status" value="1"/>
</dbReference>
<evidence type="ECO:0000259" key="5">
    <source>
        <dbReference type="Pfam" id="PF00278"/>
    </source>
</evidence>
<evidence type="ECO:0000259" key="6">
    <source>
        <dbReference type="Pfam" id="PF02784"/>
    </source>
</evidence>
<dbReference type="Gene3D" id="2.40.37.10">
    <property type="entry name" value="Lyase, Ornithine Decarboxylase, Chain A, domain 1"/>
    <property type="match status" value="1"/>
</dbReference>
<evidence type="ECO:0000256" key="1">
    <source>
        <dbReference type="ARBA" id="ARBA00001933"/>
    </source>
</evidence>
<dbReference type="AlphaFoldDB" id="A0A915Q073"/>
<comment type="similarity">
    <text evidence="2">Belongs to the Orn/Lys/Arg decarboxylase class-II family.</text>
</comment>
<feature type="domain" description="Orn/DAP/Arg decarboxylase 2 C-terminal" evidence="5">
    <location>
        <begin position="306"/>
        <end position="380"/>
    </location>
</feature>
<dbReference type="PRINTS" id="PR01182">
    <property type="entry name" value="ORNDCRBXLASE"/>
</dbReference>
<dbReference type="InterPro" id="IPR022644">
    <property type="entry name" value="De-COase2_N"/>
</dbReference>
<organism evidence="7 8">
    <name type="scientific">Setaria digitata</name>
    <dbReference type="NCBI Taxonomy" id="48799"/>
    <lineage>
        <taxon>Eukaryota</taxon>
        <taxon>Metazoa</taxon>
        <taxon>Ecdysozoa</taxon>
        <taxon>Nematoda</taxon>
        <taxon>Chromadorea</taxon>
        <taxon>Rhabditida</taxon>
        <taxon>Spirurina</taxon>
        <taxon>Spiruromorpha</taxon>
        <taxon>Filarioidea</taxon>
        <taxon>Setariidae</taxon>
        <taxon>Setaria</taxon>
    </lineage>
</organism>
<dbReference type="InterPro" id="IPR002433">
    <property type="entry name" value="Orn_de-COase"/>
</dbReference>
<keyword evidence="7" id="KW-1185">Reference proteome</keyword>
<comment type="cofactor">
    <cofactor evidence="1">
        <name>pyridoxal 5'-phosphate</name>
        <dbReference type="ChEBI" id="CHEBI:597326"/>
    </cofactor>
</comment>
<proteinExistence type="inferred from homology"/>
<protein>
    <submittedName>
        <fullName evidence="8">Orn/DAP/Arg decarboxylase 2 N-terminal domain-containing protein</fullName>
    </submittedName>
</protein>
<dbReference type="GO" id="GO:0003824">
    <property type="term" value="F:catalytic activity"/>
    <property type="evidence" value="ECO:0007669"/>
    <property type="project" value="InterPro"/>
</dbReference>
<reference evidence="8" key="1">
    <citation type="submission" date="2022-11" db="UniProtKB">
        <authorList>
            <consortium name="WormBaseParasite"/>
        </authorList>
    </citation>
    <scope>IDENTIFICATION</scope>
</reference>
<name>A0A915Q073_9BILA</name>
<accession>A0A915Q073</accession>
<evidence type="ECO:0000313" key="8">
    <source>
        <dbReference type="WBParaSite" id="sdigi.contig400.g8051.t1"/>
    </source>
</evidence>
<dbReference type="PANTHER" id="PTHR11482:SF6">
    <property type="entry name" value="ORNITHINE DECARBOXYLASE 1-RELATED"/>
    <property type="match status" value="1"/>
</dbReference>
<dbReference type="Proteomes" id="UP000887581">
    <property type="component" value="Unplaced"/>
</dbReference>
<keyword evidence="4" id="KW-0456">Lyase</keyword>
<feature type="domain" description="Orn/DAP/Arg decarboxylase 2 N-terminal" evidence="6">
    <location>
        <begin position="73"/>
        <end position="298"/>
    </location>
</feature>
<dbReference type="Gene3D" id="3.20.20.10">
    <property type="entry name" value="Alanine racemase"/>
    <property type="match status" value="1"/>
</dbReference>
<evidence type="ECO:0000256" key="3">
    <source>
        <dbReference type="ARBA" id="ARBA00022898"/>
    </source>
</evidence>
<dbReference type="PANTHER" id="PTHR11482">
    <property type="entry name" value="ARGININE/DIAMINOPIMELATE/ORNITHINE DECARBOXYLASE"/>
    <property type="match status" value="1"/>
</dbReference>
<evidence type="ECO:0000256" key="4">
    <source>
        <dbReference type="ARBA" id="ARBA00023239"/>
    </source>
</evidence>
<evidence type="ECO:0000313" key="7">
    <source>
        <dbReference type="Proteomes" id="UP000887581"/>
    </source>
</evidence>
<dbReference type="WBParaSite" id="sdigi.contig400.g8051.t1">
    <property type="protein sequence ID" value="sdigi.contig400.g8051.t1"/>
    <property type="gene ID" value="sdigi.contig400.g8051"/>
</dbReference>
<dbReference type="InterPro" id="IPR009006">
    <property type="entry name" value="Ala_racemase/Decarboxylase_C"/>
</dbReference>
<dbReference type="SUPFAM" id="SSF51419">
    <property type="entry name" value="PLP-binding barrel"/>
    <property type="match status" value="1"/>
</dbReference>
<dbReference type="InterPro" id="IPR029066">
    <property type="entry name" value="PLP-binding_barrel"/>
</dbReference>
<dbReference type="GO" id="GO:0006596">
    <property type="term" value="P:polyamine biosynthetic process"/>
    <property type="evidence" value="ECO:0007669"/>
    <property type="project" value="InterPro"/>
</dbReference>
<dbReference type="Pfam" id="PF02784">
    <property type="entry name" value="Orn_Arg_deC_N"/>
    <property type="match status" value="1"/>
</dbReference>
<keyword evidence="3" id="KW-0663">Pyridoxal phosphate</keyword>